<feature type="region of interest" description="Disordered" evidence="1">
    <location>
        <begin position="1"/>
        <end position="172"/>
    </location>
</feature>
<evidence type="ECO:0000313" key="3">
    <source>
        <dbReference type="EMBL" id="KEQ89236.1"/>
    </source>
</evidence>
<evidence type="ECO:0000313" key="4">
    <source>
        <dbReference type="Proteomes" id="UP000030706"/>
    </source>
</evidence>
<proteinExistence type="predicted"/>
<dbReference type="RefSeq" id="XP_029765423.1">
    <property type="nucleotide sequence ID" value="XM_029904410.1"/>
</dbReference>
<feature type="compositionally biased region" description="Low complexity" evidence="1">
    <location>
        <begin position="48"/>
        <end position="78"/>
    </location>
</feature>
<dbReference type="InterPro" id="IPR008984">
    <property type="entry name" value="SMAD_FHA_dom_sf"/>
</dbReference>
<accession>A0A074YQV6</accession>
<dbReference type="CDD" id="cd22679">
    <property type="entry name" value="FHA_SLMAP"/>
    <property type="match status" value="1"/>
</dbReference>
<dbReference type="FunFam" id="2.60.200.20:FF:000127">
    <property type="entry name" value="Uncharacterized protein C3H7.13"/>
    <property type="match status" value="1"/>
</dbReference>
<dbReference type="PROSITE" id="PS50006">
    <property type="entry name" value="FHA_DOMAIN"/>
    <property type="match status" value="1"/>
</dbReference>
<dbReference type="PANTHER" id="PTHR15715">
    <property type="entry name" value="CENTROSOMAL PROTEIN OF 170 KDA"/>
    <property type="match status" value="1"/>
</dbReference>
<dbReference type="Gene3D" id="2.60.200.20">
    <property type="match status" value="1"/>
</dbReference>
<keyword evidence="4" id="KW-1185">Reference proteome</keyword>
<dbReference type="OrthoDB" id="687730at2759"/>
<feature type="region of interest" description="Disordered" evidence="1">
    <location>
        <begin position="304"/>
        <end position="331"/>
    </location>
</feature>
<dbReference type="Pfam" id="PF00498">
    <property type="entry name" value="FHA"/>
    <property type="match status" value="1"/>
</dbReference>
<dbReference type="STRING" id="1043002.A0A074YQV6"/>
<reference evidence="3 4" key="1">
    <citation type="journal article" date="2014" name="BMC Genomics">
        <title>Genome sequencing of four Aureobasidium pullulans varieties: biotechnological potential, stress tolerance, and description of new species.</title>
        <authorList>
            <person name="Gostin Ar C."/>
            <person name="Ohm R.A."/>
            <person name="Kogej T."/>
            <person name="Sonjak S."/>
            <person name="Turk M."/>
            <person name="Zajc J."/>
            <person name="Zalar P."/>
            <person name="Grube M."/>
            <person name="Sun H."/>
            <person name="Han J."/>
            <person name="Sharma A."/>
            <person name="Chiniquy J."/>
            <person name="Ngan C.Y."/>
            <person name="Lipzen A."/>
            <person name="Barry K."/>
            <person name="Grigoriev I.V."/>
            <person name="Gunde-Cimerman N."/>
        </authorList>
    </citation>
    <scope>NUCLEOTIDE SEQUENCE [LARGE SCALE GENOMIC DNA]</scope>
    <source>
        <strain evidence="3 4">EXF-150</strain>
    </source>
</reference>
<dbReference type="GO" id="GO:0005737">
    <property type="term" value="C:cytoplasm"/>
    <property type="evidence" value="ECO:0007669"/>
    <property type="project" value="TreeGrafter"/>
</dbReference>
<dbReference type="InterPro" id="IPR051176">
    <property type="entry name" value="Cent_Immune-Sig_Mod"/>
</dbReference>
<evidence type="ECO:0000259" key="2">
    <source>
        <dbReference type="PROSITE" id="PS50006"/>
    </source>
</evidence>
<feature type="compositionally biased region" description="Pro residues" evidence="1">
    <location>
        <begin position="420"/>
        <end position="433"/>
    </location>
</feature>
<dbReference type="Proteomes" id="UP000030706">
    <property type="component" value="Unassembled WGS sequence"/>
</dbReference>
<evidence type="ECO:0000256" key="1">
    <source>
        <dbReference type="SAM" id="MobiDB-lite"/>
    </source>
</evidence>
<protein>
    <recommendedName>
        <fullName evidence="2">FHA domain-containing protein</fullName>
    </recommendedName>
</protein>
<dbReference type="AlphaFoldDB" id="A0A074YQV6"/>
<feature type="compositionally biased region" description="Basic and acidic residues" evidence="1">
    <location>
        <begin position="504"/>
        <end position="519"/>
    </location>
</feature>
<gene>
    <name evidence="3" type="ORF">M438DRAFT_341031</name>
</gene>
<sequence length="726" mass="78853">MTAVAPPVQFQTPQGSVRSGATWTNPSPAMSQDDMSRMFMPGPRKSAQRSNSQSSLTSASSSSSSTISAASSSQSQPSPNNQDPTTWTTRKKSSRGIWPSGKAEPTAGLSTTRPQPVSSTSSGPSAASAISALHGPMLPSQQQQQQQQMSTAQNGGSLRGGQPPSDTPAILHLSPMNGTFERKTISVPFYPDVLRIGRQTNAKTAPTPANGFFDSKVLSRQHAEIYAERNGRIYIRDVKSSNGTFVNGQRLSPENKESDPHELREQDVLELGIDIVSEDQKTIVHHKVAARVEHAGIYTQGTELNFGEMDPSHQMKRSNSQSSQQSAKANAMAAVMAARDSGAMQQPQWTRAWPSTVTTETIVKRLNRELSLAKKQSSDLARSKSCLEGLLAADDKTKQDKSTRPSPGKQQKSDSKPPVMFEPPAPPPQAPLPEKPDVAKALADPAIQPLLMRSETARPILAPNGSPTRADHSQALLILTHELKLAKDQIPSLVDRVKGLEEQLKQERNARESAEERASLLESSQKTSEDQEDASSNAQQDESPKDEPVQDDTPNLQSQLDRLRAAMDDMKTQMEAYRRRAETAESQRDDAHQSLAEMVEQKRKENAEIQRQQETLSTAQSSNAESDPSASNGHASAPFAEGSLYSLLSEAGINANAALSSEQATSIQRLLARKMPLTQHDASSDSSDKLKEQITHHGLPLGSGFIVVVVGMALMHYLDGWEKLHR</sequence>
<feature type="compositionally biased region" description="Polar residues" evidence="1">
    <location>
        <begin position="79"/>
        <end position="88"/>
    </location>
</feature>
<feature type="compositionally biased region" description="Basic and acidic residues" evidence="1">
    <location>
        <begin position="393"/>
        <end position="403"/>
    </location>
</feature>
<dbReference type="HOGENOM" id="CLU_021864_0_0_1"/>
<feature type="compositionally biased region" description="Low complexity" evidence="1">
    <location>
        <begin position="317"/>
        <end position="331"/>
    </location>
</feature>
<dbReference type="SMART" id="SM00240">
    <property type="entry name" value="FHA"/>
    <property type="match status" value="1"/>
</dbReference>
<feature type="region of interest" description="Disordered" evidence="1">
    <location>
        <begin position="602"/>
        <end position="637"/>
    </location>
</feature>
<dbReference type="SUPFAM" id="SSF49879">
    <property type="entry name" value="SMAD/FHA domain"/>
    <property type="match status" value="1"/>
</dbReference>
<organism evidence="3 4">
    <name type="scientific">Aureobasidium pullulans EXF-150</name>
    <dbReference type="NCBI Taxonomy" id="1043002"/>
    <lineage>
        <taxon>Eukaryota</taxon>
        <taxon>Fungi</taxon>
        <taxon>Dikarya</taxon>
        <taxon>Ascomycota</taxon>
        <taxon>Pezizomycotina</taxon>
        <taxon>Dothideomycetes</taxon>
        <taxon>Dothideomycetidae</taxon>
        <taxon>Dothideales</taxon>
        <taxon>Saccotheciaceae</taxon>
        <taxon>Aureobasidium</taxon>
    </lineage>
</organism>
<name>A0A074YQV6_AURPU</name>
<dbReference type="EMBL" id="KL584974">
    <property type="protein sequence ID" value="KEQ89236.1"/>
    <property type="molecule type" value="Genomic_DNA"/>
</dbReference>
<feature type="compositionally biased region" description="Polar residues" evidence="1">
    <location>
        <begin position="609"/>
        <end position="634"/>
    </location>
</feature>
<dbReference type="GeneID" id="40746716"/>
<dbReference type="InterPro" id="IPR000253">
    <property type="entry name" value="FHA_dom"/>
</dbReference>
<feature type="region of interest" description="Disordered" evidence="1">
    <location>
        <begin position="391"/>
        <end position="473"/>
    </location>
</feature>
<feature type="compositionally biased region" description="Polar residues" evidence="1">
    <location>
        <begin position="9"/>
        <end position="30"/>
    </location>
</feature>
<dbReference type="PANTHER" id="PTHR15715:SF46">
    <property type="entry name" value="TO VACUOLE TARGETING VPS64, PUTATIVE (AFU_ORTHOLOGUE AFUA_2G02420)-RELATED"/>
    <property type="match status" value="1"/>
</dbReference>
<feature type="region of interest" description="Disordered" evidence="1">
    <location>
        <begin position="504"/>
        <end position="560"/>
    </location>
</feature>
<feature type="domain" description="FHA" evidence="2">
    <location>
        <begin position="194"/>
        <end position="251"/>
    </location>
</feature>
<feature type="compositionally biased region" description="Low complexity" evidence="1">
    <location>
        <begin position="118"/>
        <end position="132"/>
    </location>
</feature>
<feature type="compositionally biased region" description="Polar residues" evidence="1">
    <location>
        <begin position="108"/>
        <end position="117"/>
    </location>
</feature>